<reference evidence="1" key="1">
    <citation type="submission" date="2018-05" db="EMBL/GenBank/DDBJ databases">
        <authorList>
            <person name="Lanie J.A."/>
            <person name="Ng W.-L."/>
            <person name="Kazmierczak K.M."/>
            <person name="Andrzejewski T.M."/>
            <person name="Davidsen T.M."/>
            <person name="Wayne K.J."/>
            <person name="Tettelin H."/>
            <person name="Glass J.I."/>
            <person name="Rusch D."/>
            <person name="Podicherti R."/>
            <person name="Tsui H.-C.T."/>
            <person name="Winkler M.E."/>
        </authorList>
    </citation>
    <scope>NUCLEOTIDE SEQUENCE</scope>
</reference>
<sequence length="32" mass="3810">MKWWGWGHEDVSFSDADKPKLWPYLESELGSQ</sequence>
<proteinExistence type="predicted"/>
<evidence type="ECO:0000313" key="1">
    <source>
        <dbReference type="EMBL" id="SVE48469.1"/>
    </source>
</evidence>
<dbReference type="AlphaFoldDB" id="A0A383DVY7"/>
<name>A0A383DVY7_9ZZZZ</name>
<dbReference type="EMBL" id="UINC01220519">
    <property type="protein sequence ID" value="SVE48469.1"/>
    <property type="molecule type" value="Genomic_DNA"/>
</dbReference>
<organism evidence="1">
    <name type="scientific">marine metagenome</name>
    <dbReference type="NCBI Taxonomy" id="408172"/>
    <lineage>
        <taxon>unclassified sequences</taxon>
        <taxon>metagenomes</taxon>
        <taxon>ecological metagenomes</taxon>
    </lineage>
</organism>
<gene>
    <name evidence="1" type="ORF">METZ01_LOCUS501323</name>
</gene>
<accession>A0A383DVY7</accession>
<protein>
    <submittedName>
        <fullName evidence="1">Uncharacterized protein</fullName>
    </submittedName>
</protein>
<feature type="non-terminal residue" evidence="1">
    <location>
        <position position="32"/>
    </location>
</feature>